<organism evidence="2 3">
    <name type="scientific">Chitinophaga terrae</name>
    <name type="common">ex Kim and Jung 2007</name>
    <dbReference type="NCBI Taxonomy" id="408074"/>
    <lineage>
        <taxon>Bacteria</taxon>
        <taxon>Pseudomonadati</taxon>
        <taxon>Bacteroidota</taxon>
        <taxon>Chitinophagia</taxon>
        <taxon>Chitinophagales</taxon>
        <taxon>Chitinophagaceae</taxon>
        <taxon>Chitinophaga</taxon>
    </lineage>
</organism>
<accession>A0A1H4G7B4</accession>
<evidence type="ECO:0000313" key="3">
    <source>
        <dbReference type="Proteomes" id="UP000199656"/>
    </source>
</evidence>
<feature type="domain" description="N-acetyltransferase" evidence="1">
    <location>
        <begin position="20"/>
        <end position="172"/>
    </location>
</feature>
<dbReference type="GO" id="GO:0016747">
    <property type="term" value="F:acyltransferase activity, transferring groups other than amino-acyl groups"/>
    <property type="evidence" value="ECO:0007669"/>
    <property type="project" value="InterPro"/>
</dbReference>
<protein>
    <submittedName>
        <fullName evidence="2">Protein N-acetyltransferase, RimJ/RimL family</fullName>
    </submittedName>
</protein>
<keyword evidence="2" id="KW-0808">Transferase</keyword>
<dbReference type="InterPro" id="IPR000182">
    <property type="entry name" value="GNAT_dom"/>
</dbReference>
<name>A0A1H4G7B4_9BACT</name>
<sequence length="179" mass="20462">MLPVQTNRLLIYPCRLPLLTEIYLRHPHAADKLSATLPDNWPQQELREMLPHFIELLQHDPRSFPWLMWIIVNKEMKMVIGEVGFKGRPDENGVIEIGYSLLPQYQRNGYMKEAATALVQWAFGQPEVKKLVAESHLSNIGSIKVLTALGMKATGIDGEMQYWELINRRTNLPGSVAQT</sequence>
<dbReference type="AlphaFoldDB" id="A0A1H4G7B4"/>
<dbReference type="SUPFAM" id="SSF55729">
    <property type="entry name" value="Acyl-CoA N-acyltransferases (Nat)"/>
    <property type="match status" value="1"/>
</dbReference>
<evidence type="ECO:0000259" key="1">
    <source>
        <dbReference type="PROSITE" id="PS51186"/>
    </source>
</evidence>
<dbReference type="PANTHER" id="PTHR43792:SF13">
    <property type="entry name" value="ACETYLTRANSFERASE"/>
    <property type="match status" value="1"/>
</dbReference>
<dbReference type="Gene3D" id="3.40.630.30">
    <property type="match status" value="1"/>
</dbReference>
<dbReference type="Pfam" id="PF13302">
    <property type="entry name" value="Acetyltransf_3"/>
    <property type="match status" value="1"/>
</dbReference>
<evidence type="ECO:0000313" key="2">
    <source>
        <dbReference type="EMBL" id="SEB05327.1"/>
    </source>
</evidence>
<dbReference type="STRING" id="408074.SAMN05660909_05003"/>
<gene>
    <name evidence="2" type="ORF">SAMN05660909_05003</name>
</gene>
<dbReference type="PANTHER" id="PTHR43792">
    <property type="entry name" value="GNAT FAMILY, PUTATIVE (AFU_ORTHOLOGUE AFUA_3G00765)-RELATED-RELATED"/>
    <property type="match status" value="1"/>
</dbReference>
<reference evidence="3" key="1">
    <citation type="submission" date="2016-10" db="EMBL/GenBank/DDBJ databases">
        <authorList>
            <person name="Varghese N."/>
            <person name="Submissions S."/>
        </authorList>
    </citation>
    <scope>NUCLEOTIDE SEQUENCE [LARGE SCALE GENOMIC DNA]</scope>
    <source>
        <strain evidence="3">DSM 23920</strain>
    </source>
</reference>
<dbReference type="Proteomes" id="UP000199656">
    <property type="component" value="Unassembled WGS sequence"/>
</dbReference>
<proteinExistence type="predicted"/>
<dbReference type="InterPro" id="IPR051531">
    <property type="entry name" value="N-acetyltransferase"/>
</dbReference>
<dbReference type="InterPro" id="IPR016181">
    <property type="entry name" value="Acyl_CoA_acyltransferase"/>
</dbReference>
<keyword evidence="3" id="KW-1185">Reference proteome</keyword>
<dbReference type="PROSITE" id="PS51186">
    <property type="entry name" value="GNAT"/>
    <property type="match status" value="1"/>
</dbReference>
<dbReference type="EMBL" id="FNRL01000033">
    <property type="protein sequence ID" value="SEB05327.1"/>
    <property type="molecule type" value="Genomic_DNA"/>
</dbReference>
<dbReference type="OrthoDB" id="9811523at2"/>